<organism evidence="3 4">
    <name type="scientific">Halomarina rubra</name>
    <dbReference type="NCBI Taxonomy" id="2071873"/>
    <lineage>
        <taxon>Archaea</taxon>
        <taxon>Methanobacteriati</taxon>
        <taxon>Methanobacteriota</taxon>
        <taxon>Stenosarchaea group</taxon>
        <taxon>Halobacteria</taxon>
        <taxon>Halobacteriales</taxon>
        <taxon>Natronomonadaceae</taxon>
        <taxon>Halomarina</taxon>
    </lineage>
</organism>
<feature type="domain" description="HVO-A0261-like N-terminal" evidence="2">
    <location>
        <begin position="7"/>
        <end position="83"/>
    </location>
</feature>
<evidence type="ECO:0000259" key="2">
    <source>
        <dbReference type="Pfam" id="PF25213"/>
    </source>
</evidence>
<name>A0ABD6B1G2_9EURY</name>
<comment type="caution">
    <text evidence="3">The sequence shown here is derived from an EMBL/GenBank/DDBJ whole genome shotgun (WGS) entry which is preliminary data.</text>
</comment>
<feature type="domain" description="Methanogenesis regulatory protein FilR1 middle" evidence="1">
    <location>
        <begin position="120"/>
        <end position="247"/>
    </location>
</feature>
<gene>
    <name evidence="3" type="ORF">ACFSBT_20165</name>
</gene>
<evidence type="ECO:0000313" key="3">
    <source>
        <dbReference type="EMBL" id="MFD1515600.1"/>
    </source>
</evidence>
<dbReference type="RefSeq" id="WP_250875510.1">
    <property type="nucleotide sequence ID" value="NZ_JALXFV010000008.1"/>
</dbReference>
<dbReference type="SUPFAM" id="SSF46785">
    <property type="entry name" value="Winged helix' DNA-binding domain"/>
    <property type="match status" value="1"/>
</dbReference>
<dbReference type="InterPro" id="IPR036390">
    <property type="entry name" value="WH_DNA-bd_sf"/>
</dbReference>
<dbReference type="Pfam" id="PF25213">
    <property type="entry name" value="HVO_A0261_N"/>
    <property type="match status" value="1"/>
</dbReference>
<keyword evidence="4" id="KW-1185">Reference proteome</keyword>
<dbReference type="EMBL" id="JBHUDC010000008">
    <property type="protein sequence ID" value="MFD1515600.1"/>
    <property type="molecule type" value="Genomic_DNA"/>
</dbReference>
<dbReference type="InterPro" id="IPR057527">
    <property type="entry name" value="HVO_A0261-like_N"/>
</dbReference>
<protein>
    <submittedName>
        <fullName evidence="3">Helix-turn-helix transcriptional regulator</fullName>
    </submittedName>
</protein>
<dbReference type="AlphaFoldDB" id="A0ABD6B1G2"/>
<proteinExistence type="predicted"/>
<dbReference type="InterPro" id="IPR036388">
    <property type="entry name" value="WH-like_DNA-bd_sf"/>
</dbReference>
<reference evidence="3 4" key="1">
    <citation type="journal article" date="2019" name="Int. J. Syst. Evol. Microbiol.">
        <title>The Global Catalogue of Microorganisms (GCM) 10K type strain sequencing project: providing services to taxonomists for standard genome sequencing and annotation.</title>
        <authorList>
            <consortium name="The Broad Institute Genomics Platform"/>
            <consortium name="The Broad Institute Genome Sequencing Center for Infectious Disease"/>
            <person name="Wu L."/>
            <person name="Ma J."/>
        </authorList>
    </citation>
    <scope>NUCLEOTIDE SEQUENCE [LARGE SCALE GENOMIC DNA]</scope>
    <source>
        <strain evidence="3 4">CGMCC 1.12563</strain>
    </source>
</reference>
<evidence type="ECO:0000259" key="1">
    <source>
        <dbReference type="Pfam" id="PF08350"/>
    </source>
</evidence>
<accession>A0ABD6B1G2</accession>
<dbReference type="Pfam" id="PF08350">
    <property type="entry name" value="FilR1_middle"/>
    <property type="match status" value="1"/>
</dbReference>
<dbReference type="Gene3D" id="1.10.10.10">
    <property type="entry name" value="Winged helix-like DNA-binding domain superfamily/Winged helix DNA-binding domain"/>
    <property type="match status" value="1"/>
</dbReference>
<evidence type="ECO:0000313" key="4">
    <source>
        <dbReference type="Proteomes" id="UP001597187"/>
    </source>
</evidence>
<dbReference type="InterPro" id="IPR013561">
    <property type="entry name" value="FilR1_middle_dom"/>
</dbReference>
<sequence>MDETRSAFFDLLRRRAPVIRELNTGPTPKPTVVERLDVSRSTVDRAVRELTAHDLVERTDGGFRTTLAGRLALETLDRIDDQVTGLRGALDVLSVLPRDASIPPSFFAGAAVVTPSPVAPHRPVERNAELLSWADHVRGLISAVSGQYVENYRSAIDAGTTVELGFPTPVLQELVTTYGLAGDPVFEHDHVEVREIGGSLPCSVKIHECDGERVASLTVYGPDGLQGLITNDAPRAVAWAESYIGRRWRDAERLPSP</sequence>
<dbReference type="Proteomes" id="UP001597187">
    <property type="component" value="Unassembled WGS sequence"/>
</dbReference>